<dbReference type="HAMAP" id="MF_01965">
    <property type="entry name" value="NADHX_dehydratase"/>
    <property type="match status" value="1"/>
</dbReference>
<proteinExistence type="inferred from homology"/>
<feature type="binding site" evidence="12">
    <location>
        <begin position="75"/>
        <end position="79"/>
    </location>
    <ligand>
        <name>(6S)-NADPHX</name>
        <dbReference type="ChEBI" id="CHEBI:64076"/>
    </ligand>
</feature>
<dbReference type="GO" id="GO:0052856">
    <property type="term" value="F:NAD(P)HX epimerase activity"/>
    <property type="evidence" value="ECO:0007669"/>
    <property type="project" value="UniProtKB-UniRule"/>
</dbReference>
<sequence>MDEMMMTKQMRRSALQRNAYDVETVRAMERPLLNRGVPLMRMAASAAAQVTDELLDEHDIDVADANIVLLAGAGDNGGDGLYAAAQLARAGAQVTTIAVGESLHIQGLLAFTHSGGRLLVLNPEASIPGVSNGFGAGEAGERLQAAMELVQHADVVLDAMTGIGVHGPLQGPAATMAQMLHPAGESAKGSHTTPCTNGEKPFVVAIDTPSGIGVNDGTLPGSYIPADVTVMFGAMKPCAMLPPATFTCGRVVLIDFGFDITHIVPAVSSIDNKAGTMLRRPKPTDSKYSRGVVGLITGSVKYPGAAVLSSTAANHCNIGMVRYLGPANAADMVLRNAPEIVTGKGRVQAWAVGSGVPTADALYVIEDHTSGRHSTHTPDAQREAIAALLNHYALSDENTGESVGNAGIAPNRRGSDLDCSNGPWAMPPICVDAGALDLLPKRVPQHVVITPHAGELAALLRLHGEQVDTSAVTAEPWRWAKRAHELTGATVLLKGAVTIIVGDSEMAGMAPQENDDETEHHIVAHKATTTYISGSGPAWLATAGAGDVLAGIMAAMLAQQNEGQIQQHPSLSATTAASASYIHGYAAGLASQSNEQGWEPPEIFGAKGIRQSGENPGHPIVAGDVVAALPQAIENLLGNSHELTR</sequence>
<evidence type="ECO:0000256" key="1">
    <source>
        <dbReference type="ARBA" id="ARBA00006001"/>
    </source>
</evidence>
<comment type="cofactor">
    <cofactor evidence="12">
        <name>K(+)</name>
        <dbReference type="ChEBI" id="CHEBI:29103"/>
    </cofactor>
    <text evidence="12">Binds 1 potassium ion per subunit.</text>
</comment>
<feature type="binding site" evidence="12">
    <location>
        <position position="210"/>
    </location>
    <ligand>
        <name>K(+)</name>
        <dbReference type="ChEBI" id="CHEBI:29103"/>
    </ligand>
</feature>
<dbReference type="Gene3D" id="3.40.50.10260">
    <property type="entry name" value="YjeF N-terminal domain"/>
    <property type="match status" value="1"/>
</dbReference>
<dbReference type="PROSITE" id="PS51383">
    <property type="entry name" value="YJEF_C_3"/>
    <property type="match status" value="1"/>
</dbReference>
<dbReference type="SUPFAM" id="SSF64153">
    <property type="entry name" value="YjeF N-terminal domain-like"/>
    <property type="match status" value="1"/>
</dbReference>
<dbReference type="PANTHER" id="PTHR12592">
    <property type="entry name" value="ATP-DEPENDENT (S)-NAD(P)H-HYDRATE DEHYDRATASE FAMILY MEMBER"/>
    <property type="match status" value="1"/>
</dbReference>
<evidence type="ECO:0000256" key="5">
    <source>
        <dbReference type="ARBA" id="ARBA00022857"/>
    </source>
</evidence>
<evidence type="ECO:0000259" key="13">
    <source>
        <dbReference type="PROSITE" id="PS51383"/>
    </source>
</evidence>
<dbReference type="SUPFAM" id="SSF53613">
    <property type="entry name" value="Ribokinase-like"/>
    <property type="match status" value="2"/>
</dbReference>
<feature type="binding site" evidence="11">
    <location>
        <position position="546"/>
    </location>
    <ligand>
        <name>AMP</name>
        <dbReference type="ChEBI" id="CHEBI:456215"/>
    </ligand>
</feature>
<evidence type="ECO:0000259" key="14">
    <source>
        <dbReference type="PROSITE" id="PS51385"/>
    </source>
</evidence>
<dbReference type="AlphaFoldDB" id="A0A1C4H245"/>
<feature type="binding site" evidence="12">
    <location>
        <position position="76"/>
    </location>
    <ligand>
        <name>K(+)</name>
        <dbReference type="ChEBI" id="CHEBI:29103"/>
    </ligand>
</feature>
<comment type="similarity">
    <text evidence="11">Belongs to the NnrD/CARKD family.</text>
</comment>
<dbReference type="EC" id="5.1.99.6" evidence="12"/>
<dbReference type="HAMAP" id="MF_01966">
    <property type="entry name" value="NADHX_epimerase"/>
    <property type="match status" value="1"/>
</dbReference>
<feature type="binding site" evidence="12">
    <location>
        <begin position="162"/>
        <end position="168"/>
    </location>
    <ligand>
        <name>(6S)-NADPHX</name>
        <dbReference type="ChEBI" id="CHEBI:64076"/>
    </ligand>
</feature>
<feature type="binding site" evidence="12">
    <location>
        <position position="207"/>
    </location>
    <ligand>
        <name>(6S)-NADPHX</name>
        <dbReference type="ChEBI" id="CHEBI:64076"/>
    </ligand>
</feature>
<evidence type="ECO:0000256" key="12">
    <source>
        <dbReference type="HAMAP-Rule" id="MF_01966"/>
    </source>
</evidence>
<dbReference type="InterPro" id="IPR029056">
    <property type="entry name" value="Ribokinase-like"/>
</dbReference>
<comment type="subunit">
    <text evidence="11">Homotetramer.</text>
</comment>
<gene>
    <name evidence="11" type="primary">nnrD</name>
    <name evidence="12" type="synonym">nnrE</name>
    <name evidence="15" type="ORF">GA0061077_0487</name>
</gene>
<comment type="function">
    <text evidence="12">Catalyzes the epimerization of the S- and R-forms of NAD(P)HX, a damaged form of NAD(P)H that is a result of enzymatic or heat-dependent hydration. This is a prerequisite for the S-specific NAD(P)H-hydrate dehydratase to allow the repair of both epimers of NAD(P)HX.</text>
</comment>
<comment type="similarity">
    <text evidence="12">Belongs to the NnrE/AIBP family.</text>
</comment>
<dbReference type="InterPro" id="IPR000631">
    <property type="entry name" value="CARKD"/>
</dbReference>
<feature type="binding site" evidence="11">
    <location>
        <position position="547"/>
    </location>
    <ligand>
        <name>(6S)-NADPHX</name>
        <dbReference type="ChEBI" id="CHEBI:64076"/>
    </ligand>
</feature>
<dbReference type="Pfam" id="PF01256">
    <property type="entry name" value="Carb_kinase"/>
    <property type="match status" value="2"/>
</dbReference>
<feature type="binding site" evidence="11">
    <location>
        <begin position="494"/>
        <end position="498"/>
    </location>
    <ligand>
        <name>AMP</name>
        <dbReference type="ChEBI" id="CHEBI:456215"/>
    </ligand>
</feature>
<feature type="domain" description="YjeF N-terminal" evidence="14">
    <location>
        <begin position="25"/>
        <end position="264"/>
    </location>
</feature>
<evidence type="ECO:0000313" key="16">
    <source>
        <dbReference type="Proteomes" id="UP000242610"/>
    </source>
</evidence>
<feature type="domain" description="YjeF C-terminal" evidence="13">
    <location>
        <begin position="270"/>
        <end position="636"/>
    </location>
</feature>
<keyword evidence="16" id="KW-1185">Reference proteome</keyword>
<dbReference type="Pfam" id="PF03853">
    <property type="entry name" value="YjeF_N"/>
    <property type="match status" value="1"/>
</dbReference>
<reference evidence="16" key="1">
    <citation type="submission" date="2016-08" db="EMBL/GenBank/DDBJ databases">
        <authorList>
            <person name="Varghese N."/>
            <person name="Submissions Spin"/>
        </authorList>
    </citation>
    <scope>NUCLEOTIDE SEQUENCE [LARGE SCALE GENOMIC DNA]</scope>
    <source>
        <strain evidence="16">R-52791</strain>
    </source>
</reference>
<dbReference type="InterPro" id="IPR036652">
    <property type="entry name" value="YjeF_N_dom_sf"/>
</dbReference>
<dbReference type="PROSITE" id="PS01050">
    <property type="entry name" value="YJEF_C_2"/>
    <property type="match status" value="1"/>
</dbReference>
<keyword evidence="5 11" id="KW-0521">NADP</keyword>
<keyword evidence="12" id="KW-0413">Isomerase</keyword>
<comment type="similarity">
    <text evidence="2">In the C-terminal section; belongs to the NnrD/CARKD family.</text>
</comment>
<keyword evidence="3 11" id="KW-0547">Nucleotide-binding</keyword>
<keyword evidence="6 11" id="KW-0520">NAD</keyword>
<evidence type="ECO:0000256" key="6">
    <source>
        <dbReference type="ARBA" id="ARBA00023027"/>
    </source>
</evidence>
<keyword evidence="4 11" id="KW-0067">ATP-binding</keyword>
<comment type="catalytic activity">
    <reaction evidence="12">
        <text>(6R)-NADPHX = (6S)-NADPHX</text>
        <dbReference type="Rhea" id="RHEA:32227"/>
        <dbReference type="ChEBI" id="CHEBI:64076"/>
        <dbReference type="ChEBI" id="CHEBI:64077"/>
        <dbReference type="EC" id="5.1.99.6"/>
    </reaction>
</comment>
<dbReference type="InterPro" id="IPR017953">
    <property type="entry name" value="Carbohydrate_kinase_pred_CS"/>
</dbReference>
<dbReference type="STRING" id="1505727.GA0061077_0487"/>
<dbReference type="CDD" id="cd01171">
    <property type="entry name" value="YXKO-related"/>
    <property type="match status" value="1"/>
</dbReference>
<comment type="cofactor">
    <cofactor evidence="11">
        <name>Mg(2+)</name>
        <dbReference type="ChEBI" id="CHEBI:18420"/>
    </cofactor>
</comment>
<dbReference type="EC" id="4.2.1.136" evidence="11"/>
<feature type="binding site" evidence="11">
    <location>
        <position position="452"/>
    </location>
    <ligand>
        <name>(6S)-NADPHX</name>
        <dbReference type="ChEBI" id="CHEBI:64076"/>
    </ligand>
</feature>
<evidence type="ECO:0000256" key="8">
    <source>
        <dbReference type="ARBA" id="ARBA00025153"/>
    </source>
</evidence>
<dbReference type="GO" id="GO:0046496">
    <property type="term" value="P:nicotinamide nucleotide metabolic process"/>
    <property type="evidence" value="ECO:0007669"/>
    <property type="project" value="UniProtKB-UniRule"/>
</dbReference>
<evidence type="ECO:0000256" key="7">
    <source>
        <dbReference type="ARBA" id="ARBA00023239"/>
    </source>
</evidence>
<dbReference type="Gene3D" id="3.40.1190.20">
    <property type="match status" value="1"/>
</dbReference>
<evidence type="ECO:0000256" key="9">
    <source>
        <dbReference type="ARBA" id="ARBA00048238"/>
    </source>
</evidence>
<dbReference type="Proteomes" id="UP000242610">
    <property type="component" value="Unassembled WGS sequence"/>
</dbReference>
<comment type="function">
    <text evidence="8">Bifunctional enzyme that catalyzes the epimerization of the S- and R-forms of NAD(P)HX and the dehydration of the S-form of NAD(P)HX at the expense of ADP, which is converted to AMP. This allows the repair of both epimers of NAD(P)HX, a damaged form of NAD(P)H that is a result of enzymatic or heat-dependent hydration.</text>
</comment>
<comment type="catalytic activity">
    <reaction evidence="12">
        <text>(6R)-NADHX = (6S)-NADHX</text>
        <dbReference type="Rhea" id="RHEA:32215"/>
        <dbReference type="ChEBI" id="CHEBI:64074"/>
        <dbReference type="ChEBI" id="CHEBI:64075"/>
        <dbReference type="EC" id="5.1.99.6"/>
    </reaction>
</comment>
<dbReference type="GO" id="GO:0005524">
    <property type="term" value="F:ATP binding"/>
    <property type="evidence" value="ECO:0007669"/>
    <property type="project" value="UniProtKB-KW"/>
</dbReference>
<keyword evidence="12" id="KW-0479">Metal-binding</keyword>
<name>A0A1C4H245_9BIFI</name>
<comment type="similarity">
    <text evidence="1">In the N-terminal section; belongs to the NnrE/AIBP family.</text>
</comment>
<dbReference type="PANTHER" id="PTHR12592:SF0">
    <property type="entry name" value="ATP-DEPENDENT (S)-NAD(P)H-HYDRATE DEHYDRATASE"/>
    <property type="match status" value="1"/>
</dbReference>
<evidence type="ECO:0000256" key="3">
    <source>
        <dbReference type="ARBA" id="ARBA00022741"/>
    </source>
</evidence>
<protein>
    <recommendedName>
        <fullName evidence="11 12">Multifunctional fusion protein</fullName>
    </recommendedName>
    <domain>
        <recommendedName>
            <fullName evidence="11">ADP-dependent (S)-NAD(P)H-hydrate dehydratase</fullName>
            <ecNumber evidence="11">4.2.1.136</ecNumber>
        </recommendedName>
        <alternativeName>
            <fullName evidence="11">ADP-dependent NAD(P)HX dehydratase</fullName>
        </alternativeName>
    </domain>
    <domain>
        <recommendedName>
            <fullName evidence="12">NAD(P)H-hydrate epimerase</fullName>
            <ecNumber evidence="12">5.1.99.6</ecNumber>
        </recommendedName>
        <alternativeName>
            <fullName evidence="12">NAD(P)HX epimerase</fullName>
        </alternativeName>
    </domain>
</protein>
<comment type="caution">
    <text evidence="11">Lacks conserved residue(s) required for the propagation of feature annotation.</text>
</comment>
<dbReference type="GO" id="GO:0052855">
    <property type="term" value="F:ADP-dependent NAD(P)H-hydrate dehydratase activity"/>
    <property type="evidence" value="ECO:0007669"/>
    <property type="project" value="UniProtKB-UniRule"/>
</dbReference>
<accession>A0A1C4H245</accession>
<dbReference type="GO" id="GO:0110051">
    <property type="term" value="P:metabolite repair"/>
    <property type="evidence" value="ECO:0007669"/>
    <property type="project" value="TreeGrafter"/>
</dbReference>
<evidence type="ECO:0000256" key="4">
    <source>
        <dbReference type="ARBA" id="ARBA00022840"/>
    </source>
</evidence>
<dbReference type="GO" id="GO:0046872">
    <property type="term" value="F:metal ion binding"/>
    <property type="evidence" value="ECO:0007669"/>
    <property type="project" value="UniProtKB-KW"/>
</dbReference>
<comment type="catalytic activity">
    <reaction evidence="9 11">
        <text>(6S)-NADHX + ADP = AMP + phosphate + NADH + H(+)</text>
        <dbReference type="Rhea" id="RHEA:32223"/>
        <dbReference type="ChEBI" id="CHEBI:15378"/>
        <dbReference type="ChEBI" id="CHEBI:43474"/>
        <dbReference type="ChEBI" id="CHEBI:57945"/>
        <dbReference type="ChEBI" id="CHEBI:64074"/>
        <dbReference type="ChEBI" id="CHEBI:456215"/>
        <dbReference type="ChEBI" id="CHEBI:456216"/>
        <dbReference type="EC" id="4.2.1.136"/>
    </reaction>
</comment>
<dbReference type="InterPro" id="IPR004443">
    <property type="entry name" value="YjeF_N_dom"/>
</dbReference>
<dbReference type="PROSITE" id="PS51385">
    <property type="entry name" value="YJEF_N"/>
    <property type="match status" value="1"/>
</dbReference>
<evidence type="ECO:0000256" key="10">
    <source>
        <dbReference type="ARBA" id="ARBA00049209"/>
    </source>
</evidence>
<feature type="binding site" evidence="11">
    <location>
        <position position="305"/>
    </location>
    <ligand>
        <name>(6S)-NADPHX</name>
        <dbReference type="ChEBI" id="CHEBI:64076"/>
    </ligand>
</feature>
<evidence type="ECO:0000256" key="2">
    <source>
        <dbReference type="ARBA" id="ARBA00009524"/>
    </source>
</evidence>
<feature type="binding site" evidence="12">
    <location>
        <position position="158"/>
    </location>
    <ligand>
        <name>K(+)</name>
        <dbReference type="ChEBI" id="CHEBI:29103"/>
    </ligand>
</feature>
<organism evidence="15 16">
    <name type="scientific">Bifidobacterium commune</name>
    <dbReference type="NCBI Taxonomy" id="1505727"/>
    <lineage>
        <taxon>Bacteria</taxon>
        <taxon>Bacillati</taxon>
        <taxon>Actinomycetota</taxon>
        <taxon>Actinomycetes</taxon>
        <taxon>Bifidobacteriales</taxon>
        <taxon>Bifidobacteriaceae</taxon>
        <taxon>Bifidobacterium</taxon>
    </lineage>
</organism>
<evidence type="ECO:0000313" key="15">
    <source>
        <dbReference type="EMBL" id="SCC78915.1"/>
    </source>
</evidence>
<keyword evidence="7 11" id="KW-0456">Lyase</keyword>
<comment type="function">
    <text evidence="11">Catalyzes the dehydration of the S-form of NAD(P)HX at the expense of ADP, which is converted to AMP. Together with NAD(P)HX epimerase, which catalyzes the epimerization of the S- and R-forms, the enzyme allows the repair of both epimers of NAD(P)HX, a damaged form of NAD(P)H that is a result of enzymatic or heat-dependent hydration.</text>
</comment>
<comment type="catalytic activity">
    <reaction evidence="10 11">
        <text>(6S)-NADPHX + ADP = AMP + phosphate + NADPH + H(+)</text>
        <dbReference type="Rhea" id="RHEA:32235"/>
        <dbReference type="ChEBI" id="CHEBI:15378"/>
        <dbReference type="ChEBI" id="CHEBI:43474"/>
        <dbReference type="ChEBI" id="CHEBI:57783"/>
        <dbReference type="ChEBI" id="CHEBI:64076"/>
        <dbReference type="ChEBI" id="CHEBI:456215"/>
        <dbReference type="ChEBI" id="CHEBI:456216"/>
        <dbReference type="EC" id="4.2.1.136"/>
    </reaction>
</comment>
<keyword evidence="12" id="KW-0630">Potassium</keyword>
<dbReference type="EMBL" id="FMBL01000001">
    <property type="protein sequence ID" value="SCC78915.1"/>
    <property type="molecule type" value="Genomic_DNA"/>
</dbReference>
<dbReference type="RefSeq" id="WP_234696468.1">
    <property type="nucleotide sequence ID" value="NZ_FMBL01000001.1"/>
</dbReference>
<evidence type="ECO:0000256" key="11">
    <source>
        <dbReference type="HAMAP-Rule" id="MF_01965"/>
    </source>
</evidence>